<feature type="compositionally biased region" description="Gly residues" evidence="2">
    <location>
        <begin position="10"/>
        <end position="21"/>
    </location>
</feature>
<accession>X0WKH6</accession>
<protein>
    <recommendedName>
        <fullName evidence="4">DUF5320 domain-containing protein</fullName>
    </recommendedName>
</protein>
<gene>
    <name evidence="3" type="ORF">S01H1_73761</name>
</gene>
<proteinExistence type="predicted"/>
<dbReference type="EMBL" id="BARS01049300">
    <property type="protein sequence ID" value="GAG31449.1"/>
    <property type="molecule type" value="Genomic_DNA"/>
</dbReference>
<evidence type="ECO:0000256" key="2">
    <source>
        <dbReference type="SAM" id="MobiDB-lite"/>
    </source>
</evidence>
<keyword evidence="1" id="KW-0175">Coiled coil</keyword>
<evidence type="ECO:0008006" key="4">
    <source>
        <dbReference type="Google" id="ProtNLM"/>
    </source>
</evidence>
<sequence length="107" mass="11341">MPGFDRTGPQGMGPMTGGGRGLCNPRGGRLGGGRGIGYRGTSPGWPYVGRGRGGYARGAYPGFYGAPAYPYPDAGQQDIEDLKSQAQALQEQLARMEEQIKQMKSQS</sequence>
<comment type="caution">
    <text evidence="3">The sequence shown here is derived from an EMBL/GenBank/DDBJ whole genome shotgun (WGS) entry which is preliminary data.</text>
</comment>
<dbReference type="InterPro" id="IPR035205">
    <property type="entry name" value="DUF5320"/>
</dbReference>
<dbReference type="Pfam" id="PF17253">
    <property type="entry name" value="DUF5320"/>
    <property type="match status" value="1"/>
</dbReference>
<feature type="region of interest" description="Disordered" evidence="2">
    <location>
        <begin position="1"/>
        <end position="43"/>
    </location>
</feature>
<reference evidence="3" key="1">
    <citation type="journal article" date="2014" name="Front. Microbiol.">
        <title>High frequency of phylogenetically diverse reductive dehalogenase-homologous genes in deep subseafloor sedimentary metagenomes.</title>
        <authorList>
            <person name="Kawai M."/>
            <person name="Futagami T."/>
            <person name="Toyoda A."/>
            <person name="Takaki Y."/>
            <person name="Nishi S."/>
            <person name="Hori S."/>
            <person name="Arai W."/>
            <person name="Tsubouchi T."/>
            <person name="Morono Y."/>
            <person name="Uchiyama I."/>
            <person name="Ito T."/>
            <person name="Fujiyama A."/>
            <person name="Inagaki F."/>
            <person name="Takami H."/>
        </authorList>
    </citation>
    <scope>NUCLEOTIDE SEQUENCE</scope>
    <source>
        <strain evidence="3">Expedition CK06-06</strain>
    </source>
</reference>
<evidence type="ECO:0000313" key="3">
    <source>
        <dbReference type="EMBL" id="GAG31449.1"/>
    </source>
</evidence>
<feature type="compositionally biased region" description="Gly residues" evidence="2">
    <location>
        <begin position="28"/>
        <end position="38"/>
    </location>
</feature>
<evidence type="ECO:0000256" key="1">
    <source>
        <dbReference type="SAM" id="Coils"/>
    </source>
</evidence>
<dbReference type="AlphaFoldDB" id="X0WKH6"/>
<feature type="coiled-coil region" evidence="1">
    <location>
        <begin position="79"/>
        <end position="106"/>
    </location>
</feature>
<name>X0WKH6_9ZZZZ</name>
<organism evidence="3">
    <name type="scientific">marine sediment metagenome</name>
    <dbReference type="NCBI Taxonomy" id="412755"/>
    <lineage>
        <taxon>unclassified sequences</taxon>
        <taxon>metagenomes</taxon>
        <taxon>ecological metagenomes</taxon>
    </lineage>
</organism>